<name>A0A8T6R5X7_9MICO</name>
<keyword evidence="7" id="KW-0175">Coiled coil</keyword>
<dbReference type="Pfam" id="PF00004">
    <property type="entry name" value="AAA"/>
    <property type="match status" value="1"/>
</dbReference>
<dbReference type="FunFam" id="3.40.50.300:FF:000120">
    <property type="entry name" value="ATP-dependent chaperone ClpB"/>
    <property type="match status" value="1"/>
</dbReference>
<comment type="similarity">
    <text evidence="2 11">Belongs to the ClpA/ClpB family.</text>
</comment>
<evidence type="ECO:0000256" key="6">
    <source>
        <dbReference type="ARBA" id="ARBA00023016"/>
    </source>
</evidence>
<keyword evidence="14" id="KW-1185">Reference proteome</keyword>
<dbReference type="Proteomes" id="UP000287866">
    <property type="component" value="Unassembled WGS sequence"/>
</dbReference>
<evidence type="ECO:0000256" key="8">
    <source>
        <dbReference type="ARBA" id="ARBA00023186"/>
    </source>
</evidence>
<dbReference type="GO" id="GO:0034605">
    <property type="term" value="P:cellular response to heat"/>
    <property type="evidence" value="ECO:0007669"/>
    <property type="project" value="TreeGrafter"/>
</dbReference>
<evidence type="ECO:0000256" key="2">
    <source>
        <dbReference type="ARBA" id="ARBA00008675"/>
    </source>
</evidence>
<evidence type="ECO:0000313" key="14">
    <source>
        <dbReference type="Proteomes" id="UP000287866"/>
    </source>
</evidence>
<dbReference type="RefSeq" id="WP_165566651.1">
    <property type="nucleotide sequence ID" value="NZ_SAYU02000040.1"/>
</dbReference>
<dbReference type="Gene3D" id="3.40.50.300">
    <property type="entry name" value="P-loop containing nucleotide triphosphate hydrolases"/>
    <property type="match status" value="3"/>
</dbReference>
<dbReference type="SUPFAM" id="SSF81923">
    <property type="entry name" value="Double Clp-N motif"/>
    <property type="match status" value="1"/>
</dbReference>
<dbReference type="SMART" id="SM00382">
    <property type="entry name" value="AAA"/>
    <property type="match status" value="2"/>
</dbReference>
<comment type="caution">
    <text evidence="13">The sequence shown here is derived from an EMBL/GenBank/DDBJ whole genome shotgun (WGS) entry which is preliminary data.</text>
</comment>
<dbReference type="InterPro" id="IPR003593">
    <property type="entry name" value="AAA+_ATPase"/>
</dbReference>
<dbReference type="EMBL" id="SAYU02000040">
    <property type="protein sequence ID" value="NHA68870.1"/>
    <property type="molecule type" value="Genomic_DNA"/>
</dbReference>
<dbReference type="Pfam" id="PF10431">
    <property type="entry name" value="ClpB_D2-small"/>
    <property type="match status" value="1"/>
</dbReference>
<dbReference type="InterPro" id="IPR050130">
    <property type="entry name" value="ClpA_ClpB"/>
</dbReference>
<dbReference type="InterPro" id="IPR027417">
    <property type="entry name" value="P-loop_NTPase"/>
</dbReference>
<dbReference type="FunFam" id="3.40.50.300:FF:000010">
    <property type="entry name" value="Chaperone clpB 1, putative"/>
    <property type="match status" value="1"/>
</dbReference>
<dbReference type="CDD" id="cd19499">
    <property type="entry name" value="RecA-like_ClpB_Hsp104-like"/>
    <property type="match status" value="1"/>
</dbReference>
<sequence length="854" mass="92398">MELKPTTKVAEALALAQRAAQGAGHAEITPDHLTSAAVQLDTPLADALLAAAGTGAAHVLGQADARLRALPTTSGAAAAPTFGRSALAVLQQADTLMRAKGDTFLALDLLLLALAETGHLAAVEKRGAADLEAKVTELRAGRQVTSETPAESGEALAQYGTDLTQAARDGRLDPVIGRDAEIRRVVQVLSRRTKNNPVLIGDPGVGKTAVVEGLAQRMVDGDVPESLRDKRLVSLDLGAMVAGAKYRGEFEERLKAVIEEIRASDGRVVTFIDELHTVVGAGATGDSAMDAGNMLKPLLARGELRLVGATTLDEYRRHIEKDAALERRFQQVFVGEPSVEDTVAILRGLKERYEAHHKVEIEDSALVAAASLSDRYITGRQLPDKAIDLVDEAASRLRMEIDSSPVEIDELRRAVDRMRMEELHLQQETDDASVERLARLRADLAERTEELGGLTARWDAEKQGLNRVGDLKARLDDLRTRADRFEREGDLGSASAVRYGEMPAVQTELEAAQAAESAASADLMVKERVGADDIAEVISAWTGIPAGRLLQGETEKLLSMESIIGSRLIGQTEAVRAVSDAVRRARAGIADPDRPTGSFLFLGPTGVGKTELAKSLADFLFDDERAMVRIDMSEYAERHAVARLIGAPPGYVGYEEGGQLTEAVRRRPYSVVLLDEVEKAHPETFDILLQVLDDGRLTDGQGRTVDFRNVILVMTSNLGSQFLVDPTSDVGDRREAVMATVRQAFKPEFLNRLDEVVVFDPLAMDELARIVDLQVHELGARLRDRRVDLTVTDDAKAWLAQRGYDPAFGARPLRRLVQREIGDRLATAILAGTVRDGDTVTVGLDAPADTLTLT</sequence>
<dbReference type="GO" id="GO:0005737">
    <property type="term" value="C:cytoplasm"/>
    <property type="evidence" value="ECO:0007669"/>
    <property type="project" value="UniProtKB-SubCell"/>
</dbReference>
<dbReference type="PANTHER" id="PTHR11638:SF18">
    <property type="entry name" value="HEAT SHOCK PROTEIN 104"/>
    <property type="match status" value="1"/>
</dbReference>
<dbReference type="InterPro" id="IPR041546">
    <property type="entry name" value="ClpA/ClpB_AAA_lid"/>
</dbReference>
<dbReference type="InterPro" id="IPR019489">
    <property type="entry name" value="Clp_ATPase_C"/>
</dbReference>
<dbReference type="Pfam" id="PF02861">
    <property type="entry name" value="Clp_N"/>
    <property type="match status" value="1"/>
</dbReference>
<keyword evidence="5 11" id="KW-0067">ATP-binding</keyword>
<comment type="subunit">
    <text evidence="9">Homohexamer. The oligomerization is ATP-dependent.</text>
</comment>
<keyword evidence="6" id="KW-0346">Stress response</keyword>
<dbReference type="InterPro" id="IPR004176">
    <property type="entry name" value="Clp_R_N"/>
</dbReference>
<dbReference type="FunFam" id="1.10.8.60:FF:000017">
    <property type="entry name" value="ATP-dependent chaperone ClpB"/>
    <property type="match status" value="1"/>
</dbReference>
<evidence type="ECO:0000256" key="5">
    <source>
        <dbReference type="ARBA" id="ARBA00022840"/>
    </source>
</evidence>
<gene>
    <name evidence="13" type="ORF">EPD83_012530</name>
</gene>
<dbReference type="CDD" id="cd00009">
    <property type="entry name" value="AAA"/>
    <property type="match status" value="1"/>
</dbReference>
<dbReference type="Gene3D" id="1.10.1780.10">
    <property type="entry name" value="Clp, N-terminal domain"/>
    <property type="match status" value="1"/>
</dbReference>
<dbReference type="InterPro" id="IPR028299">
    <property type="entry name" value="ClpA/B_CS2"/>
</dbReference>
<dbReference type="GO" id="GO:0016887">
    <property type="term" value="F:ATP hydrolysis activity"/>
    <property type="evidence" value="ECO:0007669"/>
    <property type="project" value="InterPro"/>
</dbReference>
<dbReference type="GO" id="GO:0005524">
    <property type="term" value="F:ATP binding"/>
    <property type="evidence" value="ECO:0007669"/>
    <property type="project" value="UniProtKB-KW"/>
</dbReference>
<evidence type="ECO:0000256" key="11">
    <source>
        <dbReference type="RuleBase" id="RU004432"/>
    </source>
</evidence>
<dbReference type="PRINTS" id="PR00300">
    <property type="entry name" value="CLPPROTEASEA"/>
</dbReference>
<dbReference type="AlphaFoldDB" id="A0A8T6R5X7"/>
<evidence type="ECO:0000256" key="4">
    <source>
        <dbReference type="ARBA" id="ARBA00022741"/>
    </source>
</evidence>
<dbReference type="FunFam" id="3.40.50.300:FF:000025">
    <property type="entry name" value="ATP-dependent Clp protease subunit"/>
    <property type="match status" value="1"/>
</dbReference>
<dbReference type="InterPro" id="IPR036628">
    <property type="entry name" value="Clp_N_dom_sf"/>
</dbReference>
<evidence type="ECO:0000256" key="3">
    <source>
        <dbReference type="ARBA" id="ARBA00022737"/>
    </source>
</evidence>
<feature type="domain" description="Clp R" evidence="12">
    <location>
        <begin position="1"/>
        <end position="141"/>
    </location>
</feature>
<dbReference type="InterPro" id="IPR003959">
    <property type="entry name" value="ATPase_AAA_core"/>
</dbReference>
<dbReference type="SMART" id="SM01086">
    <property type="entry name" value="ClpB_D2-small"/>
    <property type="match status" value="1"/>
</dbReference>
<evidence type="ECO:0000256" key="10">
    <source>
        <dbReference type="PROSITE-ProRule" id="PRU01251"/>
    </source>
</evidence>
<dbReference type="SUPFAM" id="SSF52540">
    <property type="entry name" value="P-loop containing nucleoside triphosphate hydrolases"/>
    <property type="match status" value="2"/>
</dbReference>
<comment type="subcellular location">
    <subcellularLocation>
        <location evidence="1">Cytoplasm</location>
    </subcellularLocation>
</comment>
<dbReference type="PROSITE" id="PS00870">
    <property type="entry name" value="CLPAB_1"/>
    <property type="match status" value="1"/>
</dbReference>
<dbReference type="PANTHER" id="PTHR11638">
    <property type="entry name" value="ATP-DEPENDENT CLP PROTEASE"/>
    <property type="match status" value="1"/>
</dbReference>
<keyword evidence="8 11" id="KW-0143">Chaperone</keyword>
<keyword evidence="4 11" id="KW-0547">Nucleotide-binding</keyword>
<evidence type="ECO:0000256" key="9">
    <source>
        <dbReference type="ARBA" id="ARBA00026057"/>
    </source>
</evidence>
<organism evidence="13 14">
    <name type="scientific">Phycicoccus flavus</name>
    <dbReference type="NCBI Taxonomy" id="2502783"/>
    <lineage>
        <taxon>Bacteria</taxon>
        <taxon>Bacillati</taxon>
        <taxon>Actinomycetota</taxon>
        <taxon>Actinomycetes</taxon>
        <taxon>Micrococcales</taxon>
        <taxon>Intrasporangiaceae</taxon>
        <taxon>Phycicoccus</taxon>
    </lineage>
</organism>
<dbReference type="Gene3D" id="1.10.8.60">
    <property type="match status" value="1"/>
</dbReference>
<dbReference type="InterPro" id="IPR018368">
    <property type="entry name" value="ClpA/B_CS1"/>
</dbReference>
<protein>
    <submittedName>
        <fullName evidence="13">AAA domain-containing protein</fullName>
    </submittedName>
</protein>
<accession>A0A8T6R5X7</accession>
<dbReference type="PROSITE" id="PS51903">
    <property type="entry name" value="CLP_R"/>
    <property type="match status" value="1"/>
</dbReference>
<dbReference type="Pfam" id="PF07724">
    <property type="entry name" value="AAA_2"/>
    <property type="match status" value="1"/>
</dbReference>
<keyword evidence="3 10" id="KW-0677">Repeat</keyword>
<dbReference type="InterPro" id="IPR001270">
    <property type="entry name" value="ClpA/B"/>
</dbReference>
<dbReference type="Pfam" id="PF17871">
    <property type="entry name" value="AAA_lid_9"/>
    <property type="match status" value="1"/>
</dbReference>
<evidence type="ECO:0000256" key="7">
    <source>
        <dbReference type="ARBA" id="ARBA00023054"/>
    </source>
</evidence>
<reference evidence="13" key="1">
    <citation type="submission" date="2020-03" db="EMBL/GenBank/DDBJ databases">
        <title>Phycicoccus flavus sp. nov., a novel endophytic actinobacterium isolated from branch of Kandelia candel.</title>
        <authorList>
            <person name="Tuo L."/>
        </authorList>
    </citation>
    <scope>NUCLEOTIDE SEQUENCE</scope>
    <source>
        <strain evidence="13">CMS6Z-2</strain>
    </source>
</reference>
<dbReference type="PROSITE" id="PS00871">
    <property type="entry name" value="CLPAB_2"/>
    <property type="match status" value="1"/>
</dbReference>
<evidence type="ECO:0000256" key="1">
    <source>
        <dbReference type="ARBA" id="ARBA00004496"/>
    </source>
</evidence>
<evidence type="ECO:0000313" key="13">
    <source>
        <dbReference type="EMBL" id="NHA68870.1"/>
    </source>
</evidence>
<evidence type="ECO:0000259" key="12">
    <source>
        <dbReference type="PROSITE" id="PS51903"/>
    </source>
</evidence>
<proteinExistence type="inferred from homology"/>